<evidence type="ECO:0000313" key="9">
    <source>
        <dbReference type="Proteomes" id="UP000320762"/>
    </source>
</evidence>
<organism evidence="8 9">
    <name type="scientific">Schizophyllum amplum</name>
    <dbReference type="NCBI Taxonomy" id="97359"/>
    <lineage>
        <taxon>Eukaryota</taxon>
        <taxon>Fungi</taxon>
        <taxon>Dikarya</taxon>
        <taxon>Basidiomycota</taxon>
        <taxon>Agaricomycotina</taxon>
        <taxon>Agaricomycetes</taxon>
        <taxon>Agaricomycetidae</taxon>
        <taxon>Agaricales</taxon>
        <taxon>Schizophyllaceae</taxon>
        <taxon>Schizophyllum</taxon>
    </lineage>
</organism>
<dbReference type="InterPro" id="IPR027539">
    <property type="entry name" value="Mdm10"/>
</dbReference>
<dbReference type="AlphaFoldDB" id="A0A550CU33"/>
<dbReference type="GO" id="GO:0001401">
    <property type="term" value="C:SAM complex"/>
    <property type="evidence" value="ECO:0007669"/>
    <property type="project" value="TreeGrafter"/>
</dbReference>
<evidence type="ECO:0000256" key="1">
    <source>
        <dbReference type="ARBA" id="ARBA00022452"/>
    </source>
</evidence>
<dbReference type="Pfam" id="PF12519">
    <property type="entry name" value="MDM10"/>
    <property type="match status" value="2"/>
</dbReference>
<dbReference type="PANTHER" id="PTHR28035">
    <property type="entry name" value="MITOCHONDRIAL DISTRIBUTION AND MORPHOLOGY PROTEIN 10"/>
    <property type="match status" value="1"/>
</dbReference>
<evidence type="ECO:0000256" key="4">
    <source>
        <dbReference type="ARBA" id="ARBA00023128"/>
    </source>
</evidence>
<gene>
    <name evidence="6" type="primary">MDM10</name>
    <name evidence="8" type="ORF">BD626DRAFT_393878</name>
</gene>
<evidence type="ECO:0000313" key="8">
    <source>
        <dbReference type="EMBL" id="TRM68299.1"/>
    </source>
</evidence>
<dbReference type="GO" id="GO:0051654">
    <property type="term" value="P:establishment of mitochondrion localization"/>
    <property type="evidence" value="ECO:0007669"/>
    <property type="project" value="TreeGrafter"/>
</dbReference>
<evidence type="ECO:0000256" key="3">
    <source>
        <dbReference type="ARBA" id="ARBA00022787"/>
    </source>
</evidence>
<evidence type="ECO:0000256" key="5">
    <source>
        <dbReference type="ARBA" id="ARBA00023136"/>
    </source>
</evidence>
<feature type="region of interest" description="Disordered" evidence="7">
    <location>
        <begin position="205"/>
        <end position="228"/>
    </location>
</feature>
<dbReference type="GO" id="GO:1990456">
    <property type="term" value="P:mitochondrion-endoplasmic reticulum membrane tethering"/>
    <property type="evidence" value="ECO:0007669"/>
    <property type="project" value="UniProtKB-UniRule"/>
</dbReference>
<evidence type="ECO:0000256" key="6">
    <source>
        <dbReference type="HAMAP-Rule" id="MF_03102"/>
    </source>
</evidence>
<feature type="region of interest" description="Disordered" evidence="7">
    <location>
        <begin position="263"/>
        <end position="315"/>
    </location>
</feature>
<comment type="function">
    <text evidence="6">Component of the ERMES/MDM complex, which serves as a molecular tether to connect the endoplasmic reticulum and mitochondria. Components of this complex are involved in the control of mitochondrial shape and protein biogenesis and may function in phospholipid exchange. MDM10 is involved in the late assembly steps of the general translocase of the mitochondrial outer membrane (TOM complex). Functions in the TOM40-specific route of the assembly of outer membrane beta-barrel proteins, including the association of TOM40 with the receptor TOM22 and small TOM proteins. Can associate with the SAM(core) complex as well as the MDM12-MMM1 complex, both involved in late steps of the major beta-barrel assembly pathway, that is responsible for biogenesis of all outer membrane beta-barrel proteins. May act as a switch that shuttles between both complexes and channels precursor proteins into the TOM40-specific pathway. Plays a role in mitochondrial morphology and in the inheritance of mitochondria.</text>
</comment>
<dbReference type="OrthoDB" id="2103793at2759"/>
<name>A0A550CU33_9AGAR</name>
<evidence type="ECO:0000256" key="2">
    <source>
        <dbReference type="ARBA" id="ARBA00022692"/>
    </source>
</evidence>
<reference evidence="8 9" key="1">
    <citation type="journal article" date="2019" name="New Phytol.">
        <title>Comparative genomics reveals unique wood-decay strategies and fruiting body development in the Schizophyllaceae.</title>
        <authorList>
            <person name="Almasi E."/>
            <person name="Sahu N."/>
            <person name="Krizsan K."/>
            <person name="Balint B."/>
            <person name="Kovacs G.M."/>
            <person name="Kiss B."/>
            <person name="Cseklye J."/>
            <person name="Drula E."/>
            <person name="Henrissat B."/>
            <person name="Nagy I."/>
            <person name="Chovatia M."/>
            <person name="Adam C."/>
            <person name="LaButti K."/>
            <person name="Lipzen A."/>
            <person name="Riley R."/>
            <person name="Grigoriev I.V."/>
            <person name="Nagy L.G."/>
        </authorList>
    </citation>
    <scope>NUCLEOTIDE SEQUENCE [LARGE SCALE GENOMIC DNA]</scope>
    <source>
        <strain evidence="8 9">NL-1724</strain>
    </source>
</reference>
<accession>A0A550CU33</accession>
<dbReference type="EMBL" id="VDMD01000002">
    <property type="protein sequence ID" value="TRM68299.1"/>
    <property type="molecule type" value="Genomic_DNA"/>
</dbReference>
<comment type="caution">
    <text evidence="8">The sequence shown here is derived from an EMBL/GenBank/DDBJ whole genome shotgun (WGS) entry which is preliminary data.</text>
</comment>
<dbReference type="PANTHER" id="PTHR28035:SF1">
    <property type="entry name" value="MITOCHONDRIAL DISTRIBUTION AND MORPHOLOGY PROTEIN 10"/>
    <property type="match status" value="1"/>
</dbReference>
<feature type="compositionally biased region" description="Low complexity" evidence="7">
    <location>
        <begin position="205"/>
        <end position="221"/>
    </location>
</feature>
<keyword evidence="4 6" id="KW-0496">Mitochondrion</keyword>
<keyword evidence="1 6" id="KW-1134">Transmembrane beta strand</keyword>
<evidence type="ECO:0000256" key="7">
    <source>
        <dbReference type="SAM" id="MobiDB-lite"/>
    </source>
</evidence>
<proteinExistence type="inferred from homology"/>
<comment type="domain">
    <text evidence="6">Lacks alpha-helical transmembrane segments, suggesting that it resides in the membrane via beta-sheet conformations similar to those predicted for other outer membrane proteins and porin.</text>
</comment>
<dbReference type="HAMAP" id="MF_03102">
    <property type="entry name" value="Mdm10"/>
    <property type="match status" value="1"/>
</dbReference>
<dbReference type="GO" id="GO:0032865">
    <property type="term" value="C:ERMES complex"/>
    <property type="evidence" value="ECO:0007669"/>
    <property type="project" value="UniProtKB-UniRule"/>
</dbReference>
<keyword evidence="3 6" id="KW-1000">Mitochondrion outer membrane</keyword>
<dbReference type="GO" id="GO:0070096">
    <property type="term" value="P:mitochondrial outer membrane translocase complex assembly"/>
    <property type="evidence" value="ECO:0007669"/>
    <property type="project" value="UniProtKB-UniRule"/>
</dbReference>
<keyword evidence="9" id="KW-1185">Reference proteome</keyword>
<feature type="compositionally biased region" description="Low complexity" evidence="7">
    <location>
        <begin position="276"/>
        <end position="315"/>
    </location>
</feature>
<keyword evidence="5 6" id="KW-0472">Membrane</keyword>
<dbReference type="Proteomes" id="UP000320762">
    <property type="component" value="Unassembled WGS sequence"/>
</dbReference>
<keyword evidence="2 6" id="KW-0812">Transmembrane</keyword>
<dbReference type="STRING" id="97359.A0A550CU33"/>
<comment type="similarity">
    <text evidence="6">Belongs to the MDM10 family.</text>
</comment>
<dbReference type="GO" id="GO:0045040">
    <property type="term" value="P:protein insertion into mitochondrial outer membrane"/>
    <property type="evidence" value="ECO:0007669"/>
    <property type="project" value="UniProtKB-UniRule"/>
</dbReference>
<protein>
    <recommendedName>
        <fullName evidence="6">Mitochondrial distribution and morphology protein 10</fullName>
    </recommendedName>
    <alternativeName>
        <fullName evidence="6">Mitochondrial inheritance component MDM10</fullName>
    </alternativeName>
</protein>
<dbReference type="GO" id="GO:0015914">
    <property type="term" value="P:phospholipid transport"/>
    <property type="evidence" value="ECO:0007669"/>
    <property type="project" value="TreeGrafter"/>
</dbReference>
<comment type="subcellular location">
    <subcellularLocation>
        <location evidence="6">Mitochondrion outer membrane</location>
        <topology evidence="6">Multi-pass membrane protein</topology>
    </subcellularLocation>
    <text evidence="6">The ERMES/MDM complex localizes to a few discrete foci (around 10 per single cell), that represent mitochondria-endoplasmic reticulum junctions. These foci are often found next to mtDNA nucleoids.</text>
</comment>
<sequence length="467" mass="49686">MHDFATLVLRQYYSAIGWNGENGYGFLTRPIDALLDFAVPHGLHLSVANFPNASYATAAALHATPALSADIAYVASSAPIAIAPSPTITLREASAGFTVPPAPRRPLAKEEEWLAGERVDARDWLLYGRLYAPLSKLHALATMRLAPTVHGLAAAISRPPPAPSSLIVWMYHDTGSWATDASYSAEDGMWGLRVLHNFAPRAPEAAQARAADATDAPNSAPRARVDSEDAMGGLRGRFSVGAELYVSAREKSAGLSTGVRFTTLDVDPAQPPPPTLTNTQPSDLFTSPTLAPANPTPSTSSLTASPSASVMAAPPSSNFSQPPTVLTALFNPMLGHLSAAYAARVGRDVALASRFGFNVYSYESEWTVGVEWWLRKAADDVDEAHHPHYRLTCIDLSSSPANMLLPVPPGTLTGVVKARASTNRDLALLWEGRVRNMLVALGVVGDLGSRKSPIRAIGVELAYYSAD</sequence>
<comment type="subunit">
    <text evidence="6">Component of the ER-mitochondria encounter structure (ERMES) or MDM complex, composed of MMM1, MDM10, MDM12 and MDM34. Associates with the mitochondrial outer membrane sorting assembly machinery SAM(core) complex.</text>
</comment>